<dbReference type="PANTHER" id="PTHR13390">
    <property type="entry name" value="LIPASE"/>
    <property type="match status" value="1"/>
</dbReference>
<dbReference type="FunCoup" id="V5FZ86">
    <property type="interactions" value="78"/>
</dbReference>
<dbReference type="EMBL" id="BAUL01000198">
    <property type="protein sequence ID" value="GAD97388.1"/>
    <property type="molecule type" value="Genomic_DNA"/>
</dbReference>
<dbReference type="InterPro" id="IPR029058">
    <property type="entry name" value="AB_hydrolase_fold"/>
</dbReference>
<feature type="region of interest" description="Disordered" evidence="5">
    <location>
        <begin position="127"/>
        <end position="151"/>
    </location>
</feature>
<sequence>MTAQITSDLFLSSTKSNTSSTSSSSIADAQTTVFFISGNPGLISYYHEFLSLVSDGLSSEGDGSSGFRIYGASLGGFQVGVNKGEDEEKRKKGNSDSCTTISDDHLYSLEEQIDFVDKKLHALMNGSDSSEVEHRASGKETRSTTATATTANKPSNRQKVILIGHSVGAYIAMEILRRHREEEKVQEGEEPFGIIGAVLLFPTVIDIAQSAAGKRLTWLLYFIPQLALVASLVVKFLTFVFPDWAVRGLIRFVMGNPPSSALQSTLSFLKSERGVRQALHMAADEMRTITSDKWSDDIWGTSTAGKPPSRLVFYFGRNDHWVAERTRDEIIESRGSSKDGPTMLVCEDSVPHAFCIRHSSTMARKVTQFIKDIVHE</sequence>
<evidence type="ECO:0008006" key="9">
    <source>
        <dbReference type="Google" id="ProtNLM"/>
    </source>
</evidence>
<comment type="subcellular location">
    <subcellularLocation>
        <location evidence="1">Lipid droplet</location>
    </subcellularLocation>
</comment>
<dbReference type="HOGENOM" id="CLU_018394_3_0_1"/>
<name>V5FZ86_BYSSN</name>
<dbReference type="Proteomes" id="UP000018001">
    <property type="component" value="Unassembled WGS sequence"/>
</dbReference>
<evidence type="ECO:0000256" key="1">
    <source>
        <dbReference type="ARBA" id="ARBA00004502"/>
    </source>
</evidence>
<comment type="caution">
    <text evidence="7">The sequence shown here is derived from an EMBL/GenBank/DDBJ whole genome shotgun (WGS) entry which is preliminary data.</text>
</comment>
<accession>V5FZ86</accession>
<keyword evidence="6" id="KW-0472">Membrane</keyword>
<proteinExistence type="inferred from homology"/>
<dbReference type="OrthoDB" id="448051at2759"/>
<protein>
    <recommendedName>
        <fullName evidence="9">Lipid droplet-associated hydrolase</fullName>
    </recommendedName>
</protein>
<keyword evidence="4" id="KW-0378">Hydrolase</keyword>
<dbReference type="PANTHER" id="PTHR13390:SF0">
    <property type="entry name" value="LIPID DROPLET-ASSOCIATED HYDROLASE"/>
    <property type="match status" value="1"/>
</dbReference>
<dbReference type="GO" id="GO:0019915">
    <property type="term" value="P:lipid storage"/>
    <property type="evidence" value="ECO:0007669"/>
    <property type="project" value="InterPro"/>
</dbReference>
<evidence type="ECO:0000256" key="4">
    <source>
        <dbReference type="ARBA" id="ARBA00022801"/>
    </source>
</evidence>
<evidence type="ECO:0000256" key="5">
    <source>
        <dbReference type="SAM" id="MobiDB-lite"/>
    </source>
</evidence>
<dbReference type="InParanoid" id="V5FZ86"/>
<evidence type="ECO:0000256" key="2">
    <source>
        <dbReference type="ARBA" id="ARBA00008300"/>
    </source>
</evidence>
<evidence type="ECO:0000256" key="3">
    <source>
        <dbReference type="ARBA" id="ARBA00022677"/>
    </source>
</evidence>
<dbReference type="Pfam" id="PF10230">
    <property type="entry name" value="LIDHydrolase"/>
    <property type="match status" value="2"/>
</dbReference>
<dbReference type="GO" id="GO:0016298">
    <property type="term" value="F:lipase activity"/>
    <property type="evidence" value="ECO:0007669"/>
    <property type="project" value="InterPro"/>
</dbReference>
<dbReference type="SUPFAM" id="SSF53474">
    <property type="entry name" value="alpha/beta-Hydrolases"/>
    <property type="match status" value="1"/>
</dbReference>
<keyword evidence="8" id="KW-1185">Reference proteome</keyword>
<feature type="compositionally biased region" description="Basic and acidic residues" evidence="5">
    <location>
        <begin position="131"/>
        <end position="142"/>
    </location>
</feature>
<dbReference type="InterPro" id="IPR019363">
    <property type="entry name" value="LDAH"/>
</dbReference>
<evidence type="ECO:0000313" key="7">
    <source>
        <dbReference type="EMBL" id="GAD97388.1"/>
    </source>
</evidence>
<dbReference type="Gene3D" id="3.40.50.1820">
    <property type="entry name" value="alpha/beta hydrolase"/>
    <property type="match status" value="1"/>
</dbReference>
<comment type="similarity">
    <text evidence="2">Belongs to the AB hydrolase superfamily. LDAH family.</text>
</comment>
<dbReference type="AlphaFoldDB" id="V5FZ86"/>
<dbReference type="eggNOG" id="KOG3975">
    <property type="taxonomic scope" value="Eukaryota"/>
</dbReference>
<keyword evidence="6" id="KW-1133">Transmembrane helix</keyword>
<feature type="transmembrane region" description="Helical" evidence="6">
    <location>
        <begin position="218"/>
        <end position="241"/>
    </location>
</feature>
<keyword evidence="6" id="KW-0812">Transmembrane</keyword>
<dbReference type="GO" id="GO:0005811">
    <property type="term" value="C:lipid droplet"/>
    <property type="evidence" value="ECO:0007669"/>
    <property type="project" value="UniProtKB-SubCell"/>
</dbReference>
<reference evidence="8" key="1">
    <citation type="journal article" date="2014" name="Genome Announc.">
        <title>Draft genome sequence of the formaldehyde-resistant fungus Byssochlamys spectabilis No. 5 (anamorph Paecilomyces variotii No. 5) (NBRC109023).</title>
        <authorList>
            <person name="Oka T."/>
            <person name="Ekino K."/>
            <person name="Fukuda K."/>
            <person name="Nomura Y."/>
        </authorList>
    </citation>
    <scope>NUCLEOTIDE SEQUENCE [LARGE SCALE GENOMIC DNA]</scope>
    <source>
        <strain evidence="8">No. 5 / NBRC 109023</strain>
    </source>
</reference>
<organism evidence="7 8">
    <name type="scientific">Byssochlamys spectabilis (strain No. 5 / NBRC 109023)</name>
    <name type="common">Paecilomyces variotii</name>
    <dbReference type="NCBI Taxonomy" id="1356009"/>
    <lineage>
        <taxon>Eukaryota</taxon>
        <taxon>Fungi</taxon>
        <taxon>Dikarya</taxon>
        <taxon>Ascomycota</taxon>
        <taxon>Pezizomycotina</taxon>
        <taxon>Eurotiomycetes</taxon>
        <taxon>Eurotiomycetidae</taxon>
        <taxon>Eurotiales</taxon>
        <taxon>Thermoascaceae</taxon>
        <taxon>Paecilomyces</taxon>
    </lineage>
</organism>
<evidence type="ECO:0000313" key="8">
    <source>
        <dbReference type="Proteomes" id="UP000018001"/>
    </source>
</evidence>
<evidence type="ECO:0000256" key="6">
    <source>
        <dbReference type="SAM" id="Phobius"/>
    </source>
</evidence>
<gene>
    <name evidence="7" type="ORF">PVAR5_6063</name>
</gene>
<keyword evidence="3" id="KW-0551">Lipid droplet</keyword>